<protein>
    <submittedName>
        <fullName evidence="2">Uncharacterized protein</fullName>
    </submittedName>
</protein>
<evidence type="ECO:0000313" key="3">
    <source>
        <dbReference type="Proteomes" id="UP000327493"/>
    </source>
</evidence>
<feature type="compositionally biased region" description="Low complexity" evidence="1">
    <location>
        <begin position="88"/>
        <end position="101"/>
    </location>
</feature>
<evidence type="ECO:0000256" key="1">
    <source>
        <dbReference type="SAM" id="MobiDB-lite"/>
    </source>
</evidence>
<dbReference type="Proteomes" id="UP000327493">
    <property type="component" value="Unassembled WGS sequence"/>
</dbReference>
<dbReference type="PANTHER" id="PTHR31025:SF19">
    <property type="entry name" value="SI:CH73-42K18.1-RELATED"/>
    <property type="match status" value="1"/>
</dbReference>
<dbReference type="EMBL" id="VOFY01002333">
    <property type="protein sequence ID" value="KAA8577608.1"/>
    <property type="molecule type" value="Genomic_DNA"/>
</dbReference>
<accession>A0A5J5C7S3</accession>
<organism evidence="2 3">
    <name type="scientific">Etheostoma spectabile</name>
    <name type="common">orangethroat darter</name>
    <dbReference type="NCBI Taxonomy" id="54343"/>
    <lineage>
        <taxon>Eukaryota</taxon>
        <taxon>Metazoa</taxon>
        <taxon>Chordata</taxon>
        <taxon>Craniata</taxon>
        <taxon>Vertebrata</taxon>
        <taxon>Euteleostomi</taxon>
        <taxon>Actinopterygii</taxon>
        <taxon>Neopterygii</taxon>
        <taxon>Teleostei</taxon>
        <taxon>Neoteleostei</taxon>
        <taxon>Acanthomorphata</taxon>
        <taxon>Eupercaria</taxon>
        <taxon>Perciformes</taxon>
        <taxon>Percoidei</taxon>
        <taxon>Percidae</taxon>
        <taxon>Etheostomatinae</taxon>
        <taxon>Etheostoma</taxon>
    </lineage>
</organism>
<sequence>MAEPETFRLRVILPEGGIERVTFERRPDSVPQLTSLLRQKLDIPFNFIVQFEDPDFNNQLVNLGKIEEIPNMGTAKLVKTLEHDIGSTSSWASDSGESSSSQTPRRTSAWPQVFPVPIFSHDIEFLLSEANTAKQHGKRLTLTKEQKSKILDGMACAIYEYKAYPSGSEIYKAAEALVLKHPCLEEKGSKNGWDGWKDS</sequence>
<reference evidence="2 3" key="1">
    <citation type="submission" date="2019-08" db="EMBL/GenBank/DDBJ databases">
        <title>A chromosome-level genome assembly, high-density linkage maps, and genome scans reveal the genomic architecture of hybrid incompatibilities underlying speciation via character displacement in darters (Percidae: Etheostominae).</title>
        <authorList>
            <person name="Moran R.L."/>
            <person name="Catchen J.M."/>
            <person name="Fuller R.C."/>
        </authorList>
    </citation>
    <scope>NUCLEOTIDE SEQUENCE [LARGE SCALE GENOMIC DNA]</scope>
    <source>
        <strain evidence="2">EspeVRDwgs_2016</strain>
        <tissue evidence="2">Muscle</tissue>
    </source>
</reference>
<feature type="non-terminal residue" evidence="2">
    <location>
        <position position="199"/>
    </location>
</feature>
<name>A0A5J5C7S3_9PERO</name>
<keyword evidence="3" id="KW-1185">Reference proteome</keyword>
<gene>
    <name evidence="2" type="ORF">FQN60_006053</name>
</gene>
<feature type="region of interest" description="Disordered" evidence="1">
    <location>
        <begin position="88"/>
        <end position="108"/>
    </location>
</feature>
<dbReference type="AlphaFoldDB" id="A0A5J5C7S3"/>
<proteinExistence type="predicted"/>
<dbReference type="PANTHER" id="PTHR31025">
    <property type="entry name" value="SI:CH211-196P9.1-RELATED"/>
    <property type="match status" value="1"/>
</dbReference>
<evidence type="ECO:0000313" key="2">
    <source>
        <dbReference type="EMBL" id="KAA8577608.1"/>
    </source>
</evidence>
<comment type="caution">
    <text evidence="2">The sequence shown here is derived from an EMBL/GenBank/DDBJ whole genome shotgun (WGS) entry which is preliminary data.</text>
</comment>